<dbReference type="EMBL" id="CM027687">
    <property type="protein sequence ID" value="KAG0521678.1"/>
    <property type="molecule type" value="Genomic_DNA"/>
</dbReference>
<dbReference type="Proteomes" id="UP000807115">
    <property type="component" value="Chromosome 8"/>
</dbReference>
<reference evidence="1" key="1">
    <citation type="journal article" date="2019" name="BMC Genomics">
        <title>A new reference genome for Sorghum bicolor reveals high levels of sequence similarity between sweet and grain genotypes: implications for the genetics of sugar metabolism.</title>
        <authorList>
            <person name="Cooper E.A."/>
            <person name="Brenton Z.W."/>
            <person name="Flinn B.S."/>
            <person name="Jenkins J."/>
            <person name="Shu S."/>
            <person name="Flowers D."/>
            <person name="Luo F."/>
            <person name="Wang Y."/>
            <person name="Xia P."/>
            <person name="Barry K."/>
            <person name="Daum C."/>
            <person name="Lipzen A."/>
            <person name="Yoshinaga Y."/>
            <person name="Schmutz J."/>
            <person name="Saski C."/>
            <person name="Vermerris W."/>
            <person name="Kresovich S."/>
        </authorList>
    </citation>
    <scope>NUCLEOTIDE SEQUENCE</scope>
</reference>
<proteinExistence type="predicted"/>
<reference evidence="1" key="2">
    <citation type="submission" date="2020-10" db="EMBL/GenBank/DDBJ databases">
        <authorList>
            <person name="Cooper E.A."/>
            <person name="Brenton Z.W."/>
            <person name="Flinn B.S."/>
            <person name="Jenkins J."/>
            <person name="Shu S."/>
            <person name="Flowers D."/>
            <person name="Luo F."/>
            <person name="Wang Y."/>
            <person name="Xia P."/>
            <person name="Barry K."/>
            <person name="Daum C."/>
            <person name="Lipzen A."/>
            <person name="Yoshinaga Y."/>
            <person name="Schmutz J."/>
            <person name="Saski C."/>
            <person name="Vermerris W."/>
            <person name="Kresovich S."/>
        </authorList>
    </citation>
    <scope>NUCLEOTIDE SEQUENCE</scope>
</reference>
<dbReference type="Gramene" id="EES16342">
    <property type="protein sequence ID" value="EES16342"/>
    <property type="gene ID" value="SORBI_3008G164700"/>
</dbReference>
<evidence type="ECO:0000313" key="2">
    <source>
        <dbReference type="Proteomes" id="UP000807115"/>
    </source>
</evidence>
<dbReference type="AlphaFoldDB" id="A0A921QGY3"/>
<gene>
    <name evidence="1" type="ORF">BDA96_08G181500</name>
</gene>
<organism evidence="1 2">
    <name type="scientific">Sorghum bicolor</name>
    <name type="common">Sorghum</name>
    <name type="synonym">Sorghum vulgare</name>
    <dbReference type="NCBI Taxonomy" id="4558"/>
    <lineage>
        <taxon>Eukaryota</taxon>
        <taxon>Viridiplantae</taxon>
        <taxon>Streptophyta</taxon>
        <taxon>Embryophyta</taxon>
        <taxon>Tracheophyta</taxon>
        <taxon>Spermatophyta</taxon>
        <taxon>Magnoliopsida</taxon>
        <taxon>Liliopsida</taxon>
        <taxon>Poales</taxon>
        <taxon>Poaceae</taxon>
        <taxon>PACMAD clade</taxon>
        <taxon>Panicoideae</taxon>
        <taxon>Andropogonodae</taxon>
        <taxon>Andropogoneae</taxon>
        <taxon>Sorghinae</taxon>
        <taxon>Sorghum</taxon>
    </lineage>
</organism>
<dbReference type="OMA" id="ERGNEWH"/>
<protein>
    <submittedName>
        <fullName evidence="1">Uncharacterized protein</fullName>
    </submittedName>
</protein>
<sequence>MCQINFSLPGLYVILKARELWNLPSSFVLVLQNLPSRCHENDGACTSDDGSASRWTLRAVTALPSSNPYPYLHTRRRAVKPSVNSSCFSPMQPAVAERGNEWHTALDLEAPSLVLGHGGAMD</sequence>
<accession>A0A921QGY3</accession>
<comment type="caution">
    <text evidence="1">The sequence shown here is derived from an EMBL/GenBank/DDBJ whole genome shotgun (WGS) entry which is preliminary data.</text>
</comment>
<evidence type="ECO:0000313" key="1">
    <source>
        <dbReference type="EMBL" id="KAG0521678.1"/>
    </source>
</evidence>
<name>A0A921QGY3_SORBI</name>